<dbReference type="EMBL" id="WNKZ01000019">
    <property type="protein sequence ID" value="MTV52913.1"/>
    <property type="molecule type" value="Genomic_DNA"/>
</dbReference>
<dbReference type="EMBL" id="BMKG01000021">
    <property type="protein sequence ID" value="GGC16513.1"/>
    <property type="molecule type" value="Genomic_DNA"/>
</dbReference>
<protein>
    <submittedName>
        <fullName evidence="6">Outer membrane beta-barrel protein</fullName>
    </submittedName>
</protein>
<evidence type="ECO:0000256" key="3">
    <source>
        <dbReference type="SAM" id="SignalP"/>
    </source>
</evidence>
<dbReference type="Proteomes" id="UP000430634">
    <property type="component" value="Unassembled WGS sequence"/>
</dbReference>
<feature type="signal peptide" evidence="3">
    <location>
        <begin position="1"/>
        <end position="20"/>
    </location>
</feature>
<keyword evidence="2 3" id="KW-0732">Signal</keyword>
<sequence>MKKIVFAFSTLLATMVAAHAQTPATAAAPVRFLAGAGFSGGGDELATASYTNGDSQDIRAGKGLYLTAGAEYRVSPQVSVQATVNFHIDDTNADNGSIRFRRFPVEVLGYYHINTQWRVGGGVRYINGAKLTSSGAAAGLDTKFDNSTGAVLEAEYFWTPNFGMKMRYVNETFKARGYEDAKGNHVGISGNYYF</sequence>
<evidence type="ECO:0000256" key="2">
    <source>
        <dbReference type="ARBA" id="ARBA00022729"/>
    </source>
</evidence>
<reference evidence="5" key="1">
    <citation type="journal article" date="2014" name="Int. J. Syst. Evol. Microbiol.">
        <title>Complete genome of a new Firmicutes species belonging to the dominant human colonic microbiota ('Ruminococcus bicirculans') reveals two chromosomes and a selective capacity to utilize plant glucans.</title>
        <authorList>
            <consortium name="NISC Comparative Sequencing Program"/>
            <person name="Wegmann U."/>
            <person name="Louis P."/>
            <person name="Goesmann A."/>
            <person name="Henrissat B."/>
            <person name="Duncan S.H."/>
            <person name="Flint H.J."/>
        </authorList>
    </citation>
    <scope>NUCLEOTIDE SEQUENCE</scope>
    <source>
        <strain evidence="5">CGMCC 1.15931</strain>
    </source>
</reference>
<keyword evidence="8" id="KW-1185">Reference proteome</keyword>
<proteinExistence type="predicted"/>
<organism evidence="6 7">
    <name type="scientific">Pseudoduganella buxea</name>
    <dbReference type="NCBI Taxonomy" id="1949069"/>
    <lineage>
        <taxon>Bacteria</taxon>
        <taxon>Pseudomonadati</taxon>
        <taxon>Pseudomonadota</taxon>
        <taxon>Betaproteobacteria</taxon>
        <taxon>Burkholderiales</taxon>
        <taxon>Oxalobacteraceae</taxon>
        <taxon>Telluria group</taxon>
        <taxon>Pseudoduganella</taxon>
    </lineage>
</organism>
<comment type="subcellular location">
    <subcellularLocation>
        <location evidence="1">Cell outer membrane</location>
    </subcellularLocation>
</comment>
<reference evidence="8" key="2">
    <citation type="journal article" date="2019" name="Int. J. Syst. Evol. Microbiol.">
        <title>The Global Catalogue of Microorganisms (GCM) 10K type strain sequencing project: providing services to taxonomists for standard genome sequencing and annotation.</title>
        <authorList>
            <consortium name="The Broad Institute Genomics Platform"/>
            <consortium name="The Broad Institute Genome Sequencing Center for Infectious Disease"/>
            <person name="Wu L."/>
            <person name="Ma J."/>
        </authorList>
    </citation>
    <scope>NUCLEOTIDE SEQUENCE [LARGE SCALE GENOMIC DNA]</scope>
    <source>
        <strain evidence="8">CGMCC 1.15931</strain>
    </source>
</reference>
<evidence type="ECO:0000313" key="8">
    <source>
        <dbReference type="Proteomes" id="UP000622638"/>
    </source>
</evidence>
<dbReference type="AlphaFoldDB" id="A0A6I3SUW6"/>
<evidence type="ECO:0000313" key="7">
    <source>
        <dbReference type="Proteomes" id="UP000430634"/>
    </source>
</evidence>
<dbReference type="Pfam" id="PF13505">
    <property type="entry name" value="OMP_b-brl"/>
    <property type="match status" value="1"/>
</dbReference>
<dbReference type="RefSeq" id="WP_155470234.1">
    <property type="nucleotide sequence ID" value="NZ_BMKG01000021.1"/>
</dbReference>
<accession>A0A6I3SUW6</accession>
<comment type="caution">
    <text evidence="6">The sequence shown here is derived from an EMBL/GenBank/DDBJ whole genome shotgun (WGS) entry which is preliminary data.</text>
</comment>
<evidence type="ECO:0000313" key="6">
    <source>
        <dbReference type="EMBL" id="MTV52913.1"/>
    </source>
</evidence>
<name>A0A6I3SUW6_9BURK</name>
<dbReference type="SUPFAM" id="SSF56925">
    <property type="entry name" value="OMPA-like"/>
    <property type="match status" value="1"/>
</dbReference>
<dbReference type="InterPro" id="IPR027385">
    <property type="entry name" value="Beta-barrel_OMP"/>
</dbReference>
<dbReference type="OrthoDB" id="5874203at2"/>
<feature type="domain" description="Outer membrane protein beta-barrel" evidence="4">
    <location>
        <begin position="10"/>
        <end position="194"/>
    </location>
</feature>
<evidence type="ECO:0000259" key="4">
    <source>
        <dbReference type="Pfam" id="PF13505"/>
    </source>
</evidence>
<gene>
    <name evidence="5" type="ORF">GCM10011572_42310</name>
    <name evidence="6" type="ORF">GM672_09240</name>
</gene>
<reference evidence="5" key="4">
    <citation type="submission" date="2024-05" db="EMBL/GenBank/DDBJ databases">
        <authorList>
            <person name="Sun Q."/>
            <person name="Zhou Y."/>
        </authorList>
    </citation>
    <scope>NUCLEOTIDE SEQUENCE</scope>
    <source>
        <strain evidence="5">CGMCC 1.15931</strain>
    </source>
</reference>
<feature type="chain" id="PRO_5026211583" evidence="3">
    <location>
        <begin position="21"/>
        <end position="194"/>
    </location>
</feature>
<dbReference type="InterPro" id="IPR011250">
    <property type="entry name" value="OMP/PagP_B-barrel"/>
</dbReference>
<evidence type="ECO:0000313" key="5">
    <source>
        <dbReference type="EMBL" id="GGC16513.1"/>
    </source>
</evidence>
<dbReference type="Proteomes" id="UP000622638">
    <property type="component" value="Unassembled WGS sequence"/>
</dbReference>
<dbReference type="GO" id="GO:0009279">
    <property type="term" value="C:cell outer membrane"/>
    <property type="evidence" value="ECO:0007669"/>
    <property type="project" value="UniProtKB-SubCell"/>
</dbReference>
<reference evidence="6 7" key="3">
    <citation type="submission" date="2019-11" db="EMBL/GenBank/DDBJ databases">
        <title>Type strains purchased from KCTC, JCM and DSMZ.</title>
        <authorList>
            <person name="Lu H."/>
        </authorList>
    </citation>
    <scope>NUCLEOTIDE SEQUENCE [LARGE SCALE GENOMIC DNA]</scope>
    <source>
        <strain evidence="6 7">KCTC 52429</strain>
    </source>
</reference>
<evidence type="ECO:0000256" key="1">
    <source>
        <dbReference type="ARBA" id="ARBA00004442"/>
    </source>
</evidence>